<name>A0AAW2WIS4_SESRA</name>
<protein>
    <submittedName>
        <fullName evidence="1">Uncharacterized protein</fullName>
    </submittedName>
</protein>
<dbReference type="EMBL" id="JACGWJ010000001">
    <property type="protein sequence ID" value="KAL0441730.1"/>
    <property type="molecule type" value="Genomic_DNA"/>
</dbReference>
<gene>
    <name evidence="1" type="ORF">Sradi_0111900</name>
</gene>
<reference evidence="1" key="2">
    <citation type="journal article" date="2024" name="Plant">
        <title>Genomic evolution and insights into agronomic trait innovations of Sesamum species.</title>
        <authorList>
            <person name="Miao H."/>
            <person name="Wang L."/>
            <person name="Qu L."/>
            <person name="Liu H."/>
            <person name="Sun Y."/>
            <person name="Le M."/>
            <person name="Wang Q."/>
            <person name="Wei S."/>
            <person name="Zheng Y."/>
            <person name="Lin W."/>
            <person name="Duan Y."/>
            <person name="Cao H."/>
            <person name="Xiong S."/>
            <person name="Wang X."/>
            <person name="Wei L."/>
            <person name="Li C."/>
            <person name="Ma Q."/>
            <person name="Ju M."/>
            <person name="Zhao R."/>
            <person name="Li G."/>
            <person name="Mu C."/>
            <person name="Tian Q."/>
            <person name="Mei H."/>
            <person name="Zhang T."/>
            <person name="Gao T."/>
            <person name="Zhang H."/>
        </authorList>
    </citation>
    <scope>NUCLEOTIDE SEQUENCE</scope>
    <source>
        <strain evidence="1">G02</strain>
    </source>
</reference>
<accession>A0AAW2WIS4</accession>
<evidence type="ECO:0000313" key="1">
    <source>
        <dbReference type="EMBL" id="KAL0441730.1"/>
    </source>
</evidence>
<reference evidence="1" key="1">
    <citation type="submission" date="2020-06" db="EMBL/GenBank/DDBJ databases">
        <authorList>
            <person name="Li T."/>
            <person name="Hu X."/>
            <person name="Zhang T."/>
            <person name="Song X."/>
            <person name="Zhang H."/>
            <person name="Dai N."/>
            <person name="Sheng W."/>
            <person name="Hou X."/>
            <person name="Wei L."/>
        </authorList>
    </citation>
    <scope>NUCLEOTIDE SEQUENCE</scope>
    <source>
        <strain evidence="1">G02</strain>
        <tissue evidence="1">Leaf</tissue>
    </source>
</reference>
<dbReference type="AlphaFoldDB" id="A0AAW2WIS4"/>
<proteinExistence type="predicted"/>
<organism evidence="1">
    <name type="scientific">Sesamum radiatum</name>
    <name type="common">Black benniseed</name>
    <dbReference type="NCBI Taxonomy" id="300843"/>
    <lineage>
        <taxon>Eukaryota</taxon>
        <taxon>Viridiplantae</taxon>
        <taxon>Streptophyta</taxon>
        <taxon>Embryophyta</taxon>
        <taxon>Tracheophyta</taxon>
        <taxon>Spermatophyta</taxon>
        <taxon>Magnoliopsida</taxon>
        <taxon>eudicotyledons</taxon>
        <taxon>Gunneridae</taxon>
        <taxon>Pentapetalae</taxon>
        <taxon>asterids</taxon>
        <taxon>lamiids</taxon>
        <taxon>Lamiales</taxon>
        <taxon>Pedaliaceae</taxon>
        <taxon>Sesamum</taxon>
    </lineage>
</organism>
<sequence length="55" mass="6220">MAATAYAAVVSLSRVLEDILHHAPKRILLDHNTSNPSFKRLLLFNTFLKITMPSR</sequence>
<comment type="caution">
    <text evidence="1">The sequence shown here is derived from an EMBL/GenBank/DDBJ whole genome shotgun (WGS) entry which is preliminary data.</text>
</comment>